<dbReference type="NCBIfam" id="TIGR01416">
    <property type="entry name" value="Rieske_proteo"/>
    <property type="match status" value="1"/>
</dbReference>
<evidence type="ECO:0000256" key="2">
    <source>
        <dbReference type="ARBA" id="ARBA00022692"/>
    </source>
</evidence>
<feature type="compositionally biased region" description="Pro residues" evidence="12">
    <location>
        <begin position="17"/>
        <end position="28"/>
    </location>
</feature>
<keyword evidence="9" id="KW-1015">Disulfide bond</keyword>
<keyword evidence="15" id="KW-1185">Reference proteome</keyword>
<dbReference type="EC" id="7.1.1.8" evidence="10"/>
<evidence type="ECO:0000256" key="4">
    <source>
        <dbReference type="ARBA" id="ARBA00022723"/>
    </source>
</evidence>
<dbReference type="InterPro" id="IPR006317">
    <property type="entry name" value="Ubiquinol_cyt_c_Rdtase_Fe-S-su"/>
</dbReference>
<organism evidence="14 15">
    <name type="scientific">Robbsia betulipollinis</name>
    <dbReference type="NCBI Taxonomy" id="2981849"/>
    <lineage>
        <taxon>Bacteria</taxon>
        <taxon>Pseudomonadati</taxon>
        <taxon>Pseudomonadota</taxon>
        <taxon>Betaproteobacteria</taxon>
        <taxon>Burkholderiales</taxon>
        <taxon>Burkholderiaceae</taxon>
        <taxon>Robbsia</taxon>
    </lineage>
</organism>
<dbReference type="CDD" id="cd03470">
    <property type="entry name" value="Rieske_cytochrome_bc1"/>
    <property type="match status" value="1"/>
</dbReference>
<keyword evidence="5 10" id="KW-1133">Transmembrane helix</keyword>
<dbReference type="InterPro" id="IPR017941">
    <property type="entry name" value="Rieske_2Fe-2S"/>
</dbReference>
<dbReference type="InterPro" id="IPR014349">
    <property type="entry name" value="Rieske_Fe-S_prot"/>
</dbReference>
<name>A0ABT3ZP86_9BURK</name>
<comment type="catalytic activity">
    <reaction evidence="10">
        <text>a quinol + 2 Fe(III)-[cytochrome c](out) = a quinone + 2 Fe(II)-[cytochrome c](out) + 2 H(+)(out)</text>
        <dbReference type="Rhea" id="RHEA:11484"/>
        <dbReference type="Rhea" id="RHEA-COMP:10350"/>
        <dbReference type="Rhea" id="RHEA-COMP:14399"/>
        <dbReference type="ChEBI" id="CHEBI:15378"/>
        <dbReference type="ChEBI" id="CHEBI:24646"/>
        <dbReference type="ChEBI" id="CHEBI:29033"/>
        <dbReference type="ChEBI" id="CHEBI:29034"/>
        <dbReference type="ChEBI" id="CHEBI:132124"/>
        <dbReference type="EC" id="7.1.1.8"/>
    </reaction>
</comment>
<reference evidence="14" key="1">
    <citation type="submission" date="2022-11" db="EMBL/GenBank/DDBJ databases">
        <title>Robbsia betulipollinis sp. nov., isolated from pollen of birch (Betula pendula).</title>
        <authorList>
            <person name="Shi H."/>
            <person name="Ambika Manirajan B."/>
            <person name="Ratering S."/>
            <person name="Geissler-Plaum R."/>
            <person name="Schnell S."/>
        </authorList>
    </citation>
    <scope>NUCLEOTIDE SEQUENCE</scope>
    <source>
        <strain evidence="14">Bb-Pol-6</strain>
    </source>
</reference>
<comment type="caution">
    <text evidence="14">The sequence shown here is derived from an EMBL/GenBank/DDBJ whole genome shotgun (WGS) entry which is preliminary data.</text>
</comment>
<dbReference type="Pfam" id="PF00355">
    <property type="entry name" value="Rieske"/>
    <property type="match status" value="1"/>
</dbReference>
<protein>
    <recommendedName>
        <fullName evidence="10">Ubiquinol-cytochrome c reductase iron-sulfur subunit</fullName>
        <ecNumber evidence="10">7.1.1.8</ecNumber>
    </recommendedName>
</protein>
<proteinExistence type="predicted"/>
<dbReference type="SUPFAM" id="SSF50022">
    <property type="entry name" value="ISP domain"/>
    <property type="match status" value="1"/>
</dbReference>
<keyword evidence="3" id="KW-0001">2Fe-2S</keyword>
<feature type="domain" description="Rieske" evidence="13">
    <location>
        <begin position="133"/>
        <end position="238"/>
    </location>
</feature>
<accession>A0ABT3ZP86</accession>
<comment type="cofactor">
    <cofactor evidence="10">
        <name>[2Fe-2S] cluster</name>
        <dbReference type="ChEBI" id="CHEBI:190135"/>
    </cofactor>
    <text evidence="10">Binds 1 [2Fe-2S] cluster per subunit.</text>
</comment>
<evidence type="ECO:0000313" key="15">
    <source>
        <dbReference type="Proteomes" id="UP001082899"/>
    </source>
</evidence>
<dbReference type="RefSeq" id="WP_267848252.1">
    <property type="nucleotide sequence ID" value="NZ_JAPMXC010000003.1"/>
</dbReference>
<evidence type="ECO:0000256" key="11">
    <source>
        <dbReference type="RuleBase" id="RU004497"/>
    </source>
</evidence>
<keyword evidence="10" id="KW-0813">Transport</keyword>
<dbReference type="PANTHER" id="PTHR10134">
    <property type="entry name" value="CYTOCHROME B-C1 COMPLEX SUBUNIT RIESKE, MITOCHONDRIAL"/>
    <property type="match status" value="1"/>
</dbReference>
<dbReference type="Gene3D" id="2.102.10.10">
    <property type="entry name" value="Rieske [2Fe-2S] iron-sulphur domain"/>
    <property type="match status" value="1"/>
</dbReference>
<evidence type="ECO:0000256" key="10">
    <source>
        <dbReference type="RuleBase" id="RU004494"/>
    </source>
</evidence>
<evidence type="ECO:0000259" key="13">
    <source>
        <dbReference type="PROSITE" id="PS51296"/>
    </source>
</evidence>
<keyword evidence="6" id="KW-0408">Iron</keyword>
<keyword evidence="4" id="KW-0479">Metal-binding</keyword>
<keyword evidence="2 10" id="KW-0812">Transmembrane</keyword>
<dbReference type="InterPro" id="IPR005805">
    <property type="entry name" value="Rieske_Fe-S_prot_C"/>
</dbReference>
<evidence type="ECO:0000256" key="5">
    <source>
        <dbReference type="ARBA" id="ARBA00022989"/>
    </source>
</evidence>
<dbReference type="InterPro" id="IPR036922">
    <property type="entry name" value="Rieske_2Fe-2S_sf"/>
</dbReference>
<evidence type="ECO:0000256" key="3">
    <source>
        <dbReference type="ARBA" id="ARBA00022714"/>
    </source>
</evidence>
<evidence type="ECO:0000256" key="9">
    <source>
        <dbReference type="ARBA" id="ARBA00023157"/>
    </source>
</evidence>
<comment type="miscellaneous">
    <text evidence="10">The Rieske protein is a high potential 2Fe-2S protein.</text>
</comment>
<evidence type="ECO:0000313" key="14">
    <source>
        <dbReference type="EMBL" id="MCY0388366.1"/>
    </source>
</evidence>
<feature type="transmembrane region" description="Helical" evidence="10">
    <location>
        <begin position="57"/>
        <end position="77"/>
    </location>
</feature>
<evidence type="ECO:0000256" key="1">
    <source>
        <dbReference type="ARBA" id="ARBA00004167"/>
    </source>
</evidence>
<keyword evidence="7" id="KW-0411">Iron-sulfur</keyword>
<evidence type="ECO:0000256" key="8">
    <source>
        <dbReference type="ARBA" id="ARBA00023136"/>
    </source>
</evidence>
<dbReference type="PRINTS" id="PR00162">
    <property type="entry name" value="RIESKE"/>
</dbReference>
<comment type="subunit">
    <text evidence="11">The main subunits of complex b-c1 are: cytochrome b, cytochrome c1 and the Rieske protein.</text>
</comment>
<evidence type="ECO:0000256" key="6">
    <source>
        <dbReference type="ARBA" id="ARBA00023004"/>
    </source>
</evidence>
<evidence type="ECO:0000256" key="7">
    <source>
        <dbReference type="ARBA" id="ARBA00023014"/>
    </source>
</evidence>
<keyword evidence="8 10" id="KW-0472">Membrane</keyword>
<dbReference type="PROSITE" id="PS51296">
    <property type="entry name" value="RIESKE"/>
    <property type="match status" value="1"/>
</dbReference>
<feature type="region of interest" description="Disordered" evidence="12">
    <location>
        <begin position="1"/>
        <end position="51"/>
    </location>
</feature>
<evidence type="ECO:0000256" key="12">
    <source>
        <dbReference type="SAM" id="MobiDB-lite"/>
    </source>
</evidence>
<comment type="subcellular location">
    <subcellularLocation>
        <location evidence="1">Membrane</location>
        <topology evidence="1">Single-pass membrane protein</topology>
    </subcellularLocation>
</comment>
<dbReference type="EMBL" id="JAPMXC010000003">
    <property type="protein sequence ID" value="MCY0388366.1"/>
    <property type="molecule type" value="Genomic_DNA"/>
</dbReference>
<dbReference type="Proteomes" id="UP001082899">
    <property type="component" value="Unassembled WGS sequence"/>
</dbReference>
<keyword evidence="10" id="KW-0249">Electron transport</keyword>
<gene>
    <name evidence="14" type="primary">petA</name>
    <name evidence="14" type="ORF">OVY01_14185</name>
</gene>
<sequence>MPERPDVESPAIESPEGAPPRGAPPKGAPPKGAAPEGAPPEGAPPSRTALDRRRRTWLIATSVLGGAGGVAAVAPLIGSLGPSARVRASAAPLEVDLGTLAPGQVVTVAWRGRPVWILNRTAAMLAEVDAATPRCADPHSLRPYTMPLPEYCRNGYRARAEHPNIAVLVGVCTHLGCTPVPRFAAGAQPNLPADWPGGWLCPCHGSTFDLAGRVFRNQPAPQNLDVPRYSFLSPARLVIGRDEHGEA</sequence>